<name>A0A6A5RFS0_9PLEO</name>
<keyword evidence="2" id="KW-0812">Transmembrane</keyword>
<dbReference type="AlphaFoldDB" id="A0A6A5RFS0"/>
<dbReference type="EMBL" id="ML978985">
    <property type="protein sequence ID" value="KAF1925346.1"/>
    <property type="molecule type" value="Genomic_DNA"/>
</dbReference>
<keyword evidence="5" id="KW-1185">Reference proteome</keyword>
<keyword evidence="2" id="KW-1133">Transmembrane helix</keyword>
<feature type="region of interest" description="Disordered" evidence="1">
    <location>
        <begin position="19"/>
        <end position="188"/>
    </location>
</feature>
<gene>
    <name evidence="4" type="ORF">M421DRAFT_94797</name>
</gene>
<dbReference type="OrthoDB" id="3692941at2759"/>
<dbReference type="GeneID" id="54355904"/>
<protein>
    <submittedName>
        <fullName evidence="4">Uncharacterized protein</fullName>
    </submittedName>
</protein>
<evidence type="ECO:0000313" key="4">
    <source>
        <dbReference type="EMBL" id="KAF1925346.1"/>
    </source>
</evidence>
<feature type="compositionally biased region" description="Low complexity" evidence="1">
    <location>
        <begin position="72"/>
        <end position="88"/>
    </location>
</feature>
<evidence type="ECO:0000313" key="5">
    <source>
        <dbReference type="Proteomes" id="UP000800082"/>
    </source>
</evidence>
<proteinExistence type="predicted"/>
<evidence type="ECO:0000256" key="2">
    <source>
        <dbReference type="SAM" id="Phobius"/>
    </source>
</evidence>
<evidence type="ECO:0000256" key="1">
    <source>
        <dbReference type="SAM" id="MobiDB-lite"/>
    </source>
</evidence>
<keyword evidence="3" id="KW-0732">Signal</keyword>
<reference evidence="4" key="1">
    <citation type="journal article" date="2020" name="Stud. Mycol.">
        <title>101 Dothideomycetes genomes: a test case for predicting lifestyles and emergence of pathogens.</title>
        <authorList>
            <person name="Haridas S."/>
            <person name="Albert R."/>
            <person name="Binder M."/>
            <person name="Bloem J."/>
            <person name="Labutti K."/>
            <person name="Salamov A."/>
            <person name="Andreopoulos B."/>
            <person name="Baker S."/>
            <person name="Barry K."/>
            <person name="Bills G."/>
            <person name="Bluhm B."/>
            <person name="Cannon C."/>
            <person name="Castanera R."/>
            <person name="Culley D."/>
            <person name="Daum C."/>
            <person name="Ezra D."/>
            <person name="Gonzalez J."/>
            <person name="Henrissat B."/>
            <person name="Kuo A."/>
            <person name="Liang C."/>
            <person name="Lipzen A."/>
            <person name="Lutzoni F."/>
            <person name="Magnuson J."/>
            <person name="Mondo S."/>
            <person name="Nolan M."/>
            <person name="Ohm R."/>
            <person name="Pangilinan J."/>
            <person name="Park H.-J."/>
            <person name="Ramirez L."/>
            <person name="Alfaro M."/>
            <person name="Sun H."/>
            <person name="Tritt A."/>
            <person name="Yoshinaga Y."/>
            <person name="Zwiers L.-H."/>
            <person name="Turgeon B."/>
            <person name="Goodwin S."/>
            <person name="Spatafora J."/>
            <person name="Crous P."/>
            <person name="Grigoriev I."/>
        </authorList>
    </citation>
    <scope>NUCLEOTIDE SEQUENCE</scope>
    <source>
        <strain evidence="4">CBS 183.55</strain>
    </source>
</reference>
<feature type="compositionally biased region" description="Low complexity" evidence="1">
    <location>
        <begin position="131"/>
        <end position="188"/>
    </location>
</feature>
<keyword evidence="2" id="KW-0472">Membrane</keyword>
<sequence>MVAFSRITFAIAVAGLSSAQSFSGPAPSGFPTDLPTDFPSGAARPTGGFGGGPRPSGTGVVGAQRAQQSGNAPFPSGGDFSGFPSGAARPTGHHSPGGKGMPSGKPSGAVPTDFPSAASDLERRQQPTGLPGSSGSSPGSSGSSPGSSGSSPGSSGSSPGSSGSSSDSSGSSPGSSGSSPDSSGSSPGTPPLLALVRLARLHPALLLLVPLLLLISTLPLNLVYLQALVPLVLAHLACPAVPFLREFALQDLLPPVCPAALRLLASSPPPSVAHRLPLKHSVLGTRSLLTSADKTGSRLIKHSIELKVLVLFAFY</sequence>
<evidence type="ECO:0000256" key="3">
    <source>
        <dbReference type="SAM" id="SignalP"/>
    </source>
</evidence>
<feature type="chain" id="PRO_5025604465" evidence="3">
    <location>
        <begin position="20"/>
        <end position="315"/>
    </location>
</feature>
<accession>A0A6A5RFS0</accession>
<dbReference type="RefSeq" id="XP_033445598.1">
    <property type="nucleotide sequence ID" value="XM_033598237.1"/>
</dbReference>
<dbReference type="Proteomes" id="UP000800082">
    <property type="component" value="Unassembled WGS sequence"/>
</dbReference>
<feature type="transmembrane region" description="Helical" evidence="2">
    <location>
        <begin position="204"/>
        <end position="225"/>
    </location>
</feature>
<feature type="signal peptide" evidence="3">
    <location>
        <begin position="1"/>
        <end position="19"/>
    </location>
</feature>
<organism evidence="4 5">
    <name type="scientific">Didymella exigua CBS 183.55</name>
    <dbReference type="NCBI Taxonomy" id="1150837"/>
    <lineage>
        <taxon>Eukaryota</taxon>
        <taxon>Fungi</taxon>
        <taxon>Dikarya</taxon>
        <taxon>Ascomycota</taxon>
        <taxon>Pezizomycotina</taxon>
        <taxon>Dothideomycetes</taxon>
        <taxon>Pleosporomycetidae</taxon>
        <taxon>Pleosporales</taxon>
        <taxon>Pleosporineae</taxon>
        <taxon>Didymellaceae</taxon>
        <taxon>Didymella</taxon>
    </lineage>
</organism>